<gene>
    <name evidence="1" type="ORF">NAF29_16230</name>
</gene>
<proteinExistence type="predicted"/>
<dbReference type="Proteomes" id="UP001165393">
    <property type="component" value="Unassembled WGS sequence"/>
</dbReference>
<dbReference type="RefSeq" id="WP_251262680.1">
    <property type="nucleotide sequence ID" value="NZ_JAMQGP010000009.1"/>
</dbReference>
<protein>
    <submittedName>
        <fullName evidence="1">DUF2987 domain-containing protein</fullName>
    </submittedName>
</protein>
<dbReference type="AlphaFoldDB" id="A0AA41W9L3"/>
<dbReference type="EMBL" id="JAMQGP010000009">
    <property type="protein sequence ID" value="MCM2681196.1"/>
    <property type="molecule type" value="Genomic_DNA"/>
</dbReference>
<sequence>MLNILNIKNSLHVLFDKISRFSNKLFVKSKFKYALYGGLLLAALPGSNAHALTLEYHGFYQYLKPADSIEYSYVRPAFFLKNANGSVSDCVSDSAEIITPNASYPLVFDRISGEFFVPYDKRLKDQRARLHFGGDDHCTLAVAVAGRIASNQISADELALISTQMYELMREYAGMMKYMMPDWSAMVFHFKNGEQQAISKVQLHEGITFDRTPSFATLQMAQEN</sequence>
<dbReference type="InterPro" id="IPR021370">
    <property type="entry name" value="DUF2987"/>
</dbReference>
<evidence type="ECO:0000313" key="2">
    <source>
        <dbReference type="Proteomes" id="UP001165393"/>
    </source>
</evidence>
<dbReference type="Pfam" id="PF11205">
    <property type="entry name" value="DUF2987"/>
    <property type="match status" value="1"/>
</dbReference>
<organism evidence="1 2">
    <name type="scientific">Echinimonas agarilytica</name>
    <dbReference type="NCBI Taxonomy" id="1215918"/>
    <lineage>
        <taxon>Bacteria</taxon>
        <taxon>Pseudomonadati</taxon>
        <taxon>Pseudomonadota</taxon>
        <taxon>Gammaproteobacteria</taxon>
        <taxon>Alteromonadales</taxon>
        <taxon>Echinimonadaceae</taxon>
        <taxon>Echinimonas</taxon>
    </lineage>
</organism>
<name>A0AA41W9L3_9GAMM</name>
<evidence type="ECO:0000313" key="1">
    <source>
        <dbReference type="EMBL" id="MCM2681196.1"/>
    </source>
</evidence>
<comment type="caution">
    <text evidence="1">The sequence shown here is derived from an EMBL/GenBank/DDBJ whole genome shotgun (WGS) entry which is preliminary data.</text>
</comment>
<reference evidence="1 2" key="1">
    <citation type="journal article" date="2013" name="Antonie Van Leeuwenhoek">
        <title>Echinimonas agarilytica gen. nov., sp. nov., a new gammaproteobacterium isolated from the sea urchin Strongylocentrotus intermedius.</title>
        <authorList>
            <person name="Nedashkovskaya O.I."/>
            <person name="Stenkova A.M."/>
            <person name="Zhukova N.V."/>
            <person name="Van Trappen S."/>
            <person name="Lee J.S."/>
            <person name="Kim S.B."/>
        </authorList>
    </citation>
    <scope>NUCLEOTIDE SEQUENCE [LARGE SCALE GENOMIC DNA]</scope>
    <source>
        <strain evidence="1 2">KMM 6351</strain>
    </source>
</reference>
<accession>A0AA41W9L3</accession>
<keyword evidence="2" id="KW-1185">Reference proteome</keyword>